<feature type="compositionally biased region" description="Polar residues" evidence="1">
    <location>
        <begin position="199"/>
        <end position="229"/>
    </location>
</feature>
<evidence type="ECO:0000313" key="2">
    <source>
        <dbReference type="EMBL" id="KAJ8058174.1"/>
    </source>
</evidence>
<reference evidence="2" key="1">
    <citation type="submission" date="2022-11" db="EMBL/GenBank/DDBJ databases">
        <title>Genome Resource of Sclerotinia nivalis Strain SnTB1, a Plant Pathogen Isolated from American Ginseng.</title>
        <authorList>
            <person name="Fan S."/>
        </authorList>
    </citation>
    <scope>NUCLEOTIDE SEQUENCE</scope>
    <source>
        <strain evidence="2">SnTB1</strain>
    </source>
</reference>
<dbReference type="AlphaFoldDB" id="A0A9X0DCW1"/>
<sequence>MSTGDVYCLFSICLSIFLENRGECGQVVILDEAHKSGDTKILTNDLKSVIRQQRHTETRVLIATQEPTLSPDLIDLANVTFVHRFQSPTWYSTLKKHLAGANRDDLFHEIVALRTGEAFLFCPTARIVMNGNITKCKQLDNLGEKHLRIRIQQRITTNNGKSIIANDQKKISSIIIETVRIHIVTDKSSHENSDKKARSNNPNQSTENSSSKLITPSKISNGQKIATDTGQDKGKKATVAPATITSSKNQIGKHDKIDPNTMVKSNASQNSMQPSGKKSNHEYTYVSSQE</sequence>
<dbReference type="OrthoDB" id="2316594at2759"/>
<keyword evidence="3" id="KW-1185">Reference proteome</keyword>
<gene>
    <name evidence="2" type="ORF">OCU04_013028</name>
</gene>
<organism evidence="2 3">
    <name type="scientific">Sclerotinia nivalis</name>
    <dbReference type="NCBI Taxonomy" id="352851"/>
    <lineage>
        <taxon>Eukaryota</taxon>
        <taxon>Fungi</taxon>
        <taxon>Dikarya</taxon>
        <taxon>Ascomycota</taxon>
        <taxon>Pezizomycotina</taxon>
        <taxon>Leotiomycetes</taxon>
        <taxon>Helotiales</taxon>
        <taxon>Sclerotiniaceae</taxon>
        <taxon>Sclerotinia</taxon>
    </lineage>
</organism>
<name>A0A9X0DCW1_9HELO</name>
<dbReference type="Proteomes" id="UP001152300">
    <property type="component" value="Unassembled WGS sequence"/>
</dbReference>
<accession>A0A9X0DCW1</accession>
<dbReference type="InterPro" id="IPR027417">
    <property type="entry name" value="P-loop_NTPase"/>
</dbReference>
<dbReference type="EMBL" id="JAPEIS010000017">
    <property type="protein sequence ID" value="KAJ8058174.1"/>
    <property type="molecule type" value="Genomic_DNA"/>
</dbReference>
<protein>
    <submittedName>
        <fullName evidence="2">Uncharacterized protein</fullName>
    </submittedName>
</protein>
<dbReference type="Gene3D" id="3.40.50.300">
    <property type="entry name" value="P-loop containing nucleotide triphosphate hydrolases"/>
    <property type="match status" value="1"/>
</dbReference>
<evidence type="ECO:0000256" key="1">
    <source>
        <dbReference type="SAM" id="MobiDB-lite"/>
    </source>
</evidence>
<proteinExistence type="predicted"/>
<comment type="caution">
    <text evidence="2">The sequence shown here is derived from an EMBL/GenBank/DDBJ whole genome shotgun (WGS) entry which is preliminary data.</text>
</comment>
<evidence type="ECO:0000313" key="3">
    <source>
        <dbReference type="Proteomes" id="UP001152300"/>
    </source>
</evidence>
<feature type="compositionally biased region" description="Basic and acidic residues" evidence="1">
    <location>
        <begin position="186"/>
        <end position="197"/>
    </location>
</feature>
<feature type="compositionally biased region" description="Polar residues" evidence="1">
    <location>
        <begin position="262"/>
        <end position="277"/>
    </location>
</feature>
<feature type="region of interest" description="Disordered" evidence="1">
    <location>
        <begin position="186"/>
        <end position="290"/>
    </location>
</feature>